<keyword evidence="2" id="KW-1185">Reference proteome</keyword>
<dbReference type="SUPFAM" id="SSF109604">
    <property type="entry name" value="HD-domain/PDEase-like"/>
    <property type="match status" value="1"/>
</dbReference>
<name>A0A2T0XT64_9BACT</name>
<dbReference type="AlphaFoldDB" id="A0A2T0XT64"/>
<dbReference type="PANTHER" id="PTHR35795">
    <property type="entry name" value="SLR1885 PROTEIN"/>
    <property type="match status" value="1"/>
</dbReference>
<dbReference type="PANTHER" id="PTHR35795:SF1">
    <property type="entry name" value="BIS(5'-NUCLEOSYL)-TETRAPHOSPHATASE, SYMMETRICAL"/>
    <property type="match status" value="1"/>
</dbReference>
<reference evidence="1 2" key="1">
    <citation type="submission" date="2018-07" db="EMBL/GenBank/DDBJ databases">
        <title>Freshwater and sediment microbial communities from various areas in North America, analyzing microbe dynamics in response to fracking.</title>
        <authorList>
            <person name="Lamendella R."/>
        </authorList>
    </citation>
    <scope>NUCLEOTIDE SEQUENCE [LARGE SCALE GENOMIC DNA]</scope>
    <source>
        <strain evidence="1 2">160A</strain>
    </source>
</reference>
<accession>A0A2T0XT64</accession>
<dbReference type="EMBL" id="QPIZ01000009">
    <property type="protein sequence ID" value="RCW36094.1"/>
    <property type="molecule type" value="Genomic_DNA"/>
</dbReference>
<dbReference type="InterPro" id="IPR051094">
    <property type="entry name" value="Diverse_Catalytic_Enzymes"/>
</dbReference>
<dbReference type="InterPro" id="IPR003607">
    <property type="entry name" value="HD/PDEase_dom"/>
</dbReference>
<evidence type="ECO:0000313" key="2">
    <source>
        <dbReference type="Proteomes" id="UP000252733"/>
    </source>
</evidence>
<comment type="caution">
    <text evidence="1">The sequence shown here is derived from an EMBL/GenBank/DDBJ whole genome shotgun (WGS) entry which is preliminary data.</text>
</comment>
<proteinExistence type="predicted"/>
<protein>
    <recommendedName>
        <fullName evidence="3">HD domain-containing protein</fullName>
    </recommendedName>
</protein>
<evidence type="ECO:0000313" key="1">
    <source>
        <dbReference type="EMBL" id="RCW36094.1"/>
    </source>
</evidence>
<dbReference type="CDD" id="cd00077">
    <property type="entry name" value="HDc"/>
    <property type="match status" value="1"/>
</dbReference>
<dbReference type="Gene3D" id="1.10.3210.10">
    <property type="entry name" value="Hypothetical protein af1432"/>
    <property type="match status" value="1"/>
</dbReference>
<dbReference type="RefSeq" id="WP_106151439.1">
    <property type="nucleotide sequence ID" value="NZ_PVTS01000001.1"/>
</dbReference>
<evidence type="ECO:0008006" key="3">
    <source>
        <dbReference type="Google" id="ProtNLM"/>
    </source>
</evidence>
<dbReference type="Proteomes" id="UP000252733">
    <property type="component" value="Unassembled WGS sequence"/>
</dbReference>
<sequence length="184" mass="21213">MEGEKEAILQIFDKYYSTIHPARELLIIHSQLVRDKCLRIVSDHPELHADDSFISEAAMLHDIGIFMTDAPSIGCHGQYPYICHGYLGREILEKEGLPRHALVCERHTGTGLTVKEIKNQQLPLPQRDMVPRSIEEQIICFADTFYSKGKDLKKEKSPDQVRKALQKFGEDKVKIFNLWCEMFL</sequence>
<gene>
    <name evidence="1" type="ORF">DFO77_10958</name>
</gene>
<dbReference type="STRING" id="1168289.GCA_000259075_01504"/>
<dbReference type="OrthoDB" id="1722553at2"/>
<organism evidence="1 2">
    <name type="scientific">Marinilabilia salmonicolor</name>
    <dbReference type="NCBI Taxonomy" id="989"/>
    <lineage>
        <taxon>Bacteria</taxon>
        <taxon>Pseudomonadati</taxon>
        <taxon>Bacteroidota</taxon>
        <taxon>Bacteroidia</taxon>
        <taxon>Marinilabiliales</taxon>
        <taxon>Marinilabiliaceae</taxon>
        <taxon>Marinilabilia</taxon>
    </lineage>
</organism>